<proteinExistence type="predicted"/>
<gene>
    <name evidence="1" type="ORF">mPipKuh1_008890</name>
</gene>
<name>A0A7J8A856_PIPKU</name>
<reference evidence="1 2" key="1">
    <citation type="journal article" date="2020" name="Nature">
        <title>Six reference-quality genomes reveal evolution of bat adaptations.</title>
        <authorList>
            <person name="Jebb D."/>
            <person name="Huang Z."/>
            <person name="Pippel M."/>
            <person name="Hughes G.M."/>
            <person name="Lavrichenko K."/>
            <person name="Devanna P."/>
            <person name="Winkler S."/>
            <person name="Jermiin L.S."/>
            <person name="Skirmuntt E.C."/>
            <person name="Katzourakis A."/>
            <person name="Burkitt-Gray L."/>
            <person name="Ray D.A."/>
            <person name="Sullivan K.A.M."/>
            <person name="Roscito J.G."/>
            <person name="Kirilenko B.M."/>
            <person name="Davalos L.M."/>
            <person name="Corthals A.P."/>
            <person name="Power M.L."/>
            <person name="Jones G."/>
            <person name="Ransome R.D."/>
            <person name="Dechmann D.K.N."/>
            <person name="Locatelli A.G."/>
            <person name="Puechmaille S.J."/>
            <person name="Fedrigo O."/>
            <person name="Jarvis E.D."/>
            <person name="Hiller M."/>
            <person name="Vernes S.C."/>
            <person name="Myers E.W."/>
            <person name="Teeling E.C."/>
        </authorList>
    </citation>
    <scope>NUCLEOTIDE SEQUENCE [LARGE SCALE GENOMIC DNA]</scope>
    <source>
        <strain evidence="1">MPipKuh1</strain>
        <tissue evidence="1">Flight muscle</tissue>
    </source>
</reference>
<accession>A0A7J8A856</accession>
<evidence type="ECO:0000313" key="2">
    <source>
        <dbReference type="Proteomes" id="UP000558488"/>
    </source>
</evidence>
<protein>
    <submittedName>
        <fullName evidence="1">Uncharacterized protein</fullName>
    </submittedName>
</protein>
<dbReference type="EMBL" id="JACAGB010000002">
    <property type="protein sequence ID" value="KAF6382528.1"/>
    <property type="molecule type" value="Genomic_DNA"/>
</dbReference>
<comment type="caution">
    <text evidence="1">The sequence shown here is derived from an EMBL/GenBank/DDBJ whole genome shotgun (WGS) entry which is preliminary data.</text>
</comment>
<dbReference type="Proteomes" id="UP000558488">
    <property type="component" value="Unassembled WGS sequence"/>
</dbReference>
<sequence length="122" mass="12883">MCCPLSAAYTFSNLGHLSHNLGLLTPNCSPACQPDHLLQLPPMPAWLPLTASPTSLVTPNCPSLLAWFTLTAIPYQPGHPQLPPPTALVAPNCPPFWPGCFSLLPPANLVAPDFPPPCPGQS</sequence>
<evidence type="ECO:0000313" key="1">
    <source>
        <dbReference type="EMBL" id="KAF6382528.1"/>
    </source>
</evidence>
<organism evidence="1 2">
    <name type="scientific">Pipistrellus kuhlii</name>
    <name type="common">Kuhl's pipistrelle</name>
    <dbReference type="NCBI Taxonomy" id="59472"/>
    <lineage>
        <taxon>Eukaryota</taxon>
        <taxon>Metazoa</taxon>
        <taxon>Chordata</taxon>
        <taxon>Craniata</taxon>
        <taxon>Vertebrata</taxon>
        <taxon>Euteleostomi</taxon>
        <taxon>Mammalia</taxon>
        <taxon>Eutheria</taxon>
        <taxon>Laurasiatheria</taxon>
        <taxon>Chiroptera</taxon>
        <taxon>Yangochiroptera</taxon>
        <taxon>Vespertilionidae</taxon>
        <taxon>Pipistrellus</taxon>
    </lineage>
</organism>
<keyword evidence="2" id="KW-1185">Reference proteome</keyword>
<dbReference type="AlphaFoldDB" id="A0A7J8A856"/>